<dbReference type="PROSITE" id="PS50943">
    <property type="entry name" value="HTH_CROC1"/>
    <property type="match status" value="1"/>
</dbReference>
<dbReference type="AlphaFoldDB" id="A0AB39KMU9"/>
<dbReference type="Pfam" id="PF17765">
    <property type="entry name" value="MLTR_LBD"/>
    <property type="match status" value="1"/>
</dbReference>
<reference evidence="2" key="1">
    <citation type="submission" date="2024-06" db="EMBL/GenBank/DDBJ databases">
        <title>Caulobacter inopinatus, sp. nov.</title>
        <authorList>
            <person name="Donachie S.P."/>
        </authorList>
    </citation>
    <scope>NUCLEOTIDE SEQUENCE</scope>
    <source>
        <strain evidence="2">73W</strain>
    </source>
</reference>
<proteinExistence type="predicted"/>
<dbReference type="EMBL" id="CP158375">
    <property type="protein sequence ID" value="XDO95125.1"/>
    <property type="molecule type" value="Genomic_DNA"/>
</dbReference>
<protein>
    <submittedName>
        <fullName evidence="2">Helix-turn-helix transcriptional regulator</fullName>
    </submittedName>
</protein>
<evidence type="ECO:0000259" key="1">
    <source>
        <dbReference type="PROSITE" id="PS50943"/>
    </source>
</evidence>
<sequence length="274" mass="30698">MRSNAARTPAPSPAASRVGDLLREWRAARRMSQLDLALEAKVSSRHLSWVETGKSQPGRDLVDQLADALEMPLRERNTLLVAAGYAPKYRQTDLSAPEMALLRRAVEFIIRQQEPFPAFVIDRHWDVLMVNPAMERVFGALKPGGPTHGNILRQVFDPADMRPLLANWEEVAGDLIRHLHHEAAAAPSDLRTRALLAEVLAYPDVPQDWRRRELGATPLPVITTVFRKDELELRFFSTLTTFGTSQDVTIEGLRIECMFPADEATEAFCRALAG</sequence>
<dbReference type="Gene3D" id="1.10.260.40">
    <property type="entry name" value="lambda repressor-like DNA-binding domains"/>
    <property type="match status" value="1"/>
</dbReference>
<dbReference type="Pfam" id="PF13560">
    <property type="entry name" value="HTH_31"/>
    <property type="match status" value="1"/>
</dbReference>
<dbReference type="SUPFAM" id="SSF47413">
    <property type="entry name" value="lambda repressor-like DNA-binding domains"/>
    <property type="match status" value="1"/>
</dbReference>
<organism evidence="2">
    <name type="scientific">Caulobacter sp. 73W</name>
    <dbReference type="NCBI Taxonomy" id="3161137"/>
    <lineage>
        <taxon>Bacteria</taxon>
        <taxon>Pseudomonadati</taxon>
        <taxon>Pseudomonadota</taxon>
        <taxon>Alphaproteobacteria</taxon>
        <taxon>Caulobacterales</taxon>
        <taxon>Caulobacteraceae</taxon>
        <taxon>Caulobacter</taxon>
    </lineage>
</organism>
<dbReference type="Gene3D" id="3.30.450.180">
    <property type="match status" value="1"/>
</dbReference>
<name>A0AB39KMU9_9CAUL</name>
<evidence type="ECO:0000313" key="2">
    <source>
        <dbReference type="EMBL" id="XDO95125.1"/>
    </source>
</evidence>
<gene>
    <name evidence="2" type="ORF">ABOZ73_09805</name>
</gene>
<dbReference type="RefSeq" id="WP_369057978.1">
    <property type="nucleotide sequence ID" value="NZ_CP158375.1"/>
</dbReference>
<dbReference type="PANTHER" id="PTHR35010">
    <property type="entry name" value="BLL4672 PROTEIN-RELATED"/>
    <property type="match status" value="1"/>
</dbReference>
<dbReference type="InterPro" id="IPR041413">
    <property type="entry name" value="MLTR_LBD"/>
</dbReference>
<dbReference type="SMART" id="SM00530">
    <property type="entry name" value="HTH_XRE"/>
    <property type="match status" value="1"/>
</dbReference>
<dbReference type="GO" id="GO:0003677">
    <property type="term" value="F:DNA binding"/>
    <property type="evidence" value="ECO:0007669"/>
    <property type="project" value="InterPro"/>
</dbReference>
<feature type="domain" description="HTH cro/C1-type" evidence="1">
    <location>
        <begin position="22"/>
        <end position="76"/>
    </location>
</feature>
<accession>A0AB39KMU9</accession>
<dbReference type="CDD" id="cd00093">
    <property type="entry name" value="HTH_XRE"/>
    <property type="match status" value="1"/>
</dbReference>
<dbReference type="PANTHER" id="PTHR35010:SF4">
    <property type="entry name" value="BLL5781 PROTEIN"/>
    <property type="match status" value="1"/>
</dbReference>
<dbReference type="InterPro" id="IPR010982">
    <property type="entry name" value="Lambda_DNA-bd_dom_sf"/>
</dbReference>
<dbReference type="InterPro" id="IPR001387">
    <property type="entry name" value="Cro/C1-type_HTH"/>
</dbReference>